<sequence length="271" mass="29039">MFRAFVAALLVLSSVSTVWADDAPLRRLNTGDDSKGWEAVGRLELGGTGFCTGSLIAPNLVLTAAHCLFDPATKTRVDFGKIEFLAGLRNGRAEAYRRVKRVVIHPSYRYDGTISADRVRNDLALLELLRPIQNTTVIPFETGVDVRSGEQVGVVSYALDRAEAPSFQEACSVMHRQKGVVVMSCDVNFGSSGAPVFRIQDGQAEIVSIISAKAQLDGDQVALGAQLDGAVELLKTQLQSGVGVTQDFMPRIKGATSVSTRNAGGAKFVRP</sequence>
<dbReference type="EMBL" id="FXTO01000001">
    <property type="protein sequence ID" value="SMO33474.1"/>
    <property type="molecule type" value="Genomic_DNA"/>
</dbReference>
<evidence type="ECO:0000313" key="4">
    <source>
        <dbReference type="EMBL" id="SMO33474.1"/>
    </source>
</evidence>
<dbReference type="InterPro" id="IPR043504">
    <property type="entry name" value="Peptidase_S1_PA_chymotrypsin"/>
</dbReference>
<dbReference type="GO" id="GO:0004252">
    <property type="term" value="F:serine-type endopeptidase activity"/>
    <property type="evidence" value="ECO:0007669"/>
    <property type="project" value="InterPro"/>
</dbReference>
<dbReference type="Pfam" id="PF00089">
    <property type="entry name" value="Trypsin"/>
    <property type="match status" value="1"/>
</dbReference>
<evidence type="ECO:0000256" key="1">
    <source>
        <dbReference type="ARBA" id="ARBA00022729"/>
    </source>
</evidence>
<dbReference type="SUPFAM" id="SSF50494">
    <property type="entry name" value="Trypsin-like serine proteases"/>
    <property type="match status" value="1"/>
</dbReference>
<dbReference type="Proteomes" id="UP000316030">
    <property type="component" value="Unassembled WGS sequence"/>
</dbReference>
<dbReference type="InterPro" id="IPR001314">
    <property type="entry name" value="Peptidase_S1A"/>
</dbReference>
<evidence type="ECO:0000256" key="2">
    <source>
        <dbReference type="SAM" id="SignalP"/>
    </source>
</evidence>
<feature type="signal peptide" evidence="2">
    <location>
        <begin position="1"/>
        <end position="20"/>
    </location>
</feature>
<keyword evidence="1 2" id="KW-0732">Signal</keyword>
<feature type="chain" id="PRO_5022015537" evidence="2">
    <location>
        <begin position="21"/>
        <end position="271"/>
    </location>
</feature>
<dbReference type="InterPro" id="IPR050966">
    <property type="entry name" value="Glutamyl_endopeptidase"/>
</dbReference>
<keyword evidence="5" id="KW-1185">Reference proteome</keyword>
<reference evidence="4 5" key="1">
    <citation type="submission" date="2017-05" db="EMBL/GenBank/DDBJ databases">
        <authorList>
            <person name="Varghese N."/>
            <person name="Submissions S."/>
        </authorList>
    </citation>
    <scope>NUCLEOTIDE SEQUENCE [LARGE SCALE GENOMIC DNA]</scope>
    <source>
        <strain evidence="4 5">DSM 29506</strain>
    </source>
</reference>
<protein>
    <submittedName>
        <fullName evidence="4">V8-like Glu-specific endopeptidase</fullName>
    </submittedName>
</protein>
<accession>A0A521AF70</accession>
<dbReference type="PANTHER" id="PTHR15462:SF8">
    <property type="entry name" value="SERINE PROTEASE"/>
    <property type="match status" value="1"/>
</dbReference>
<dbReference type="InterPro" id="IPR009003">
    <property type="entry name" value="Peptidase_S1_PA"/>
</dbReference>
<proteinExistence type="predicted"/>
<dbReference type="GO" id="GO:0006508">
    <property type="term" value="P:proteolysis"/>
    <property type="evidence" value="ECO:0007669"/>
    <property type="project" value="InterPro"/>
</dbReference>
<dbReference type="SMART" id="SM00020">
    <property type="entry name" value="Tryp_SPc"/>
    <property type="match status" value="1"/>
</dbReference>
<dbReference type="PRINTS" id="PR00722">
    <property type="entry name" value="CHYMOTRYPSIN"/>
</dbReference>
<evidence type="ECO:0000313" key="5">
    <source>
        <dbReference type="Proteomes" id="UP000316030"/>
    </source>
</evidence>
<organism evidence="4 5">
    <name type="scientific">Thalassovita litoralis</name>
    <dbReference type="NCBI Taxonomy" id="1010611"/>
    <lineage>
        <taxon>Bacteria</taxon>
        <taxon>Pseudomonadati</taxon>
        <taxon>Pseudomonadota</taxon>
        <taxon>Alphaproteobacteria</taxon>
        <taxon>Rhodobacterales</taxon>
        <taxon>Roseobacteraceae</taxon>
        <taxon>Thalassovita</taxon>
    </lineage>
</organism>
<dbReference type="Gene3D" id="2.40.10.10">
    <property type="entry name" value="Trypsin-like serine proteases"/>
    <property type="match status" value="2"/>
</dbReference>
<dbReference type="PROSITE" id="PS00134">
    <property type="entry name" value="TRYPSIN_HIS"/>
    <property type="match status" value="1"/>
</dbReference>
<dbReference type="PROSITE" id="PS50240">
    <property type="entry name" value="TRYPSIN_DOM"/>
    <property type="match status" value="1"/>
</dbReference>
<dbReference type="AlphaFoldDB" id="A0A521AF70"/>
<dbReference type="RefSeq" id="WP_142491443.1">
    <property type="nucleotide sequence ID" value="NZ_FXTO01000001.1"/>
</dbReference>
<feature type="domain" description="Peptidase S1" evidence="3">
    <location>
        <begin position="11"/>
        <end position="257"/>
    </location>
</feature>
<dbReference type="PANTHER" id="PTHR15462">
    <property type="entry name" value="SERINE PROTEASE"/>
    <property type="match status" value="1"/>
</dbReference>
<dbReference type="OrthoDB" id="267336at2"/>
<gene>
    <name evidence="4" type="ORF">SAMN06265173_101126</name>
</gene>
<dbReference type="InterPro" id="IPR001254">
    <property type="entry name" value="Trypsin_dom"/>
</dbReference>
<name>A0A521AF70_9RHOB</name>
<evidence type="ECO:0000259" key="3">
    <source>
        <dbReference type="PROSITE" id="PS50240"/>
    </source>
</evidence>
<dbReference type="InterPro" id="IPR018114">
    <property type="entry name" value="TRYPSIN_HIS"/>
</dbReference>